<keyword evidence="2" id="KW-1185">Reference proteome</keyword>
<dbReference type="AlphaFoldDB" id="A0A5N6KAL7"/>
<name>A0A5N6KAL7_MONLA</name>
<proteinExistence type="predicted"/>
<evidence type="ECO:0000313" key="2">
    <source>
        <dbReference type="Proteomes" id="UP000326757"/>
    </source>
</evidence>
<dbReference type="Proteomes" id="UP000326757">
    <property type="component" value="Unassembled WGS sequence"/>
</dbReference>
<dbReference type="EMBL" id="VIGI01000005">
    <property type="protein sequence ID" value="KAB8300171.1"/>
    <property type="molecule type" value="Genomic_DNA"/>
</dbReference>
<protein>
    <submittedName>
        <fullName evidence="1">Uncharacterized protein</fullName>
    </submittedName>
</protein>
<evidence type="ECO:0000313" key="1">
    <source>
        <dbReference type="EMBL" id="KAB8300171.1"/>
    </source>
</evidence>
<gene>
    <name evidence="1" type="ORF">EYC80_000397</name>
</gene>
<accession>A0A5N6KAL7</accession>
<organism evidence="1 2">
    <name type="scientific">Monilinia laxa</name>
    <name type="common">Brown rot fungus</name>
    <name type="synonym">Sclerotinia laxa</name>
    <dbReference type="NCBI Taxonomy" id="61186"/>
    <lineage>
        <taxon>Eukaryota</taxon>
        <taxon>Fungi</taxon>
        <taxon>Dikarya</taxon>
        <taxon>Ascomycota</taxon>
        <taxon>Pezizomycotina</taxon>
        <taxon>Leotiomycetes</taxon>
        <taxon>Helotiales</taxon>
        <taxon>Sclerotiniaceae</taxon>
        <taxon>Monilinia</taxon>
    </lineage>
</organism>
<reference evidence="1 2" key="1">
    <citation type="submission" date="2019-06" db="EMBL/GenBank/DDBJ databases">
        <title>Genome Sequence of the Brown Rot Fungal Pathogen Monilinia laxa.</title>
        <authorList>
            <person name="De Miccolis Angelini R.M."/>
            <person name="Landi L."/>
            <person name="Abate D."/>
            <person name="Pollastro S."/>
            <person name="Romanazzi G."/>
            <person name="Faretra F."/>
        </authorList>
    </citation>
    <scope>NUCLEOTIDE SEQUENCE [LARGE SCALE GENOMIC DNA]</scope>
    <source>
        <strain evidence="1 2">Mlax316</strain>
    </source>
</reference>
<sequence>MYAFSAAAAQMNSRAVCVKWLAAETTKTTTSISSCRANTAVVFVVSRLRPGASIIAISTTPLFSKDSSMVRTSLT</sequence>
<comment type="caution">
    <text evidence="1">The sequence shown here is derived from an EMBL/GenBank/DDBJ whole genome shotgun (WGS) entry which is preliminary data.</text>
</comment>